<dbReference type="InterPro" id="IPR027417">
    <property type="entry name" value="P-loop_NTPase"/>
</dbReference>
<dbReference type="SMART" id="SM00487">
    <property type="entry name" value="DEXDc"/>
    <property type="match status" value="1"/>
</dbReference>
<protein>
    <recommendedName>
        <fullName evidence="1">RNA helicase</fullName>
        <ecNumber evidence="1">3.6.4.13</ecNumber>
    </recommendedName>
</protein>
<evidence type="ECO:0000259" key="8">
    <source>
        <dbReference type="PROSITE" id="PS51192"/>
    </source>
</evidence>
<dbReference type="Proteomes" id="UP001055439">
    <property type="component" value="Chromosome 8"/>
</dbReference>
<dbReference type="SUPFAM" id="SSF52540">
    <property type="entry name" value="P-loop containing nucleoside triphosphate hydrolases"/>
    <property type="match status" value="1"/>
</dbReference>
<keyword evidence="2" id="KW-0547">Nucleotide-binding</keyword>
<evidence type="ECO:0000256" key="3">
    <source>
        <dbReference type="ARBA" id="ARBA00022801"/>
    </source>
</evidence>
<feature type="region of interest" description="Disordered" evidence="7">
    <location>
        <begin position="316"/>
        <end position="339"/>
    </location>
</feature>
<gene>
    <name evidence="10" type="ORF">MUK42_34400</name>
</gene>
<evidence type="ECO:0000256" key="5">
    <source>
        <dbReference type="ARBA" id="ARBA00022840"/>
    </source>
</evidence>
<sequence>MHPLLHCFRDALSSRHPLCLFFLAPRPLQSSPRASVSAPWPRLKPLGRTRTYSVATKVAEEPAAEWSGGGSDGDGDGNGGYFFAGEGVSWKSLGISDHLSHALAKASLPKPSLVQAACVPHILTGKDVIIAAETGSGKTHGYLVPLIEKLCSNLDPNKGTDVSKGNPEKHKKTYLVLCPNVMLCEQVADMANNLLDDSGESLVKVAAVCGRRGWPVAHPDILVSTPVALLNYLFDFDPEKKRRANFLQNIKSVVFDEADMLLCGSFQNQVIRLINMLRFEEKLVSKMQDSAEESVIDENNKCNMELKSDDDNYKQLLNNDEEEGDNCNDDEGLESESEELNTSVKDWRRVRKIYTRSKQYIFVAATLPSSGKRTPGGVLKRMFPDAICVSGSFLHRHNPRLEQRWIEVTPDTQVDALLDAVNYGYRCKAPDSHVDASRTMVFANTVDAVQSVAKILERVGLECILYHREGSLEERTSNLNRFRKNGGILVCTDAASRGLDIPNVSHVIQAEFATSAVDFLHRVGRTARAGQFGTVTSLYTRSNRDLVSAVRQAERTGEPVENAFSRKRSFRNKLKKRGMLQAAGESHVGDSAKEAKSSRARKERLSGYHNPSELARNYLGQMGEFKPS</sequence>
<feature type="region of interest" description="Disordered" evidence="7">
    <location>
        <begin position="579"/>
        <end position="613"/>
    </location>
</feature>
<evidence type="ECO:0000313" key="11">
    <source>
        <dbReference type="Proteomes" id="UP001055439"/>
    </source>
</evidence>
<evidence type="ECO:0000256" key="2">
    <source>
        <dbReference type="ARBA" id="ARBA00022741"/>
    </source>
</evidence>
<feature type="compositionally biased region" description="Acidic residues" evidence="7">
    <location>
        <begin position="319"/>
        <end position="339"/>
    </location>
</feature>
<reference evidence="10" key="1">
    <citation type="submission" date="2022-05" db="EMBL/GenBank/DDBJ databases">
        <title>The Musa troglodytarum L. genome provides insights into the mechanism of non-climacteric behaviour and enrichment of carotenoids.</title>
        <authorList>
            <person name="Wang J."/>
        </authorList>
    </citation>
    <scope>NUCLEOTIDE SEQUENCE</scope>
    <source>
        <tissue evidence="10">Leaf</tissue>
    </source>
</reference>
<dbReference type="CDD" id="cd00268">
    <property type="entry name" value="DEADc"/>
    <property type="match status" value="1"/>
</dbReference>
<keyword evidence="5" id="KW-0067">ATP-binding</keyword>
<evidence type="ECO:0000259" key="9">
    <source>
        <dbReference type="PROSITE" id="PS51194"/>
    </source>
</evidence>
<dbReference type="EMBL" id="CP097510">
    <property type="protein sequence ID" value="URE31076.1"/>
    <property type="molecule type" value="Genomic_DNA"/>
</dbReference>
<evidence type="ECO:0000256" key="7">
    <source>
        <dbReference type="SAM" id="MobiDB-lite"/>
    </source>
</evidence>
<dbReference type="GO" id="GO:0016787">
    <property type="term" value="F:hydrolase activity"/>
    <property type="evidence" value="ECO:0007669"/>
    <property type="project" value="UniProtKB-KW"/>
</dbReference>
<feature type="compositionally biased region" description="Basic and acidic residues" evidence="7">
    <location>
        <begin position="587"/>
        <end position="597"/>
    </location>
</feature>
<keyword evidence="6" id="KW-0694">RNA-binding</keyword>
<evidence type="ECO:0000256" key="6">
    <source>
        <dbReference type="ARBA" id="ARBA00022884"/>
    </source>
</evidence>
<dbReference type="InterPro" id="IPR001650">
    <property type="entry name" value="Helicase_C-like"/>
</dbReference>
<dbReference type="InterPro" id="IPR011545">
    <property type="entry name" value="DEAD/DEAH_box_helicase_dom"/>
</dbReference>
<dbReference type="Gene3D" id="3.40.50.300">
    <property type="entry name" value="P-loop containing nucleotide triphosphate hydrolases"/>
    <property type="match status" value="2"/>
</dbReference>
<dbReference type="PROSITE" id="PS51194">
    <property type="entry name" value="HELICASE_CTER"/>
    <property type="match status" value="1"/>
</dbReference>
<dbReference type="Pfam" id="PF00270">
    <property type="entry name" value="DEAD"/>
    <property type="match status" value="1"/>
</dbReference>
<dbReference type="CDD" id="cd18787">
    <property type="entry name" value="SF2_C_DEAD"/>
    <property type="match status" value="1"/>
</dbReference>
<dbReference type="PROSITE" id="PS51192">
    <property type="entry name" value="HELICASE_ATP_BIND_1"/>
    <property type="match status" value="1"/>
</dbReference>
<dbReference type="PANTHER" id="PTHR47958">
    <property type="entry name" value="ATP-DEPENDENT RNA HELICASE DBP3"/>
    <property type="match status" value="1"/>
</dbReference>
<name>A0A9E7HB19_9LILI</name>
<organism evidence="10 11">
    <name type="scientific">Musa troglodytarum</name>
    <name type="common">fe'i banana</name>
    <dbReference type="NCBI Taxonomy" id="320322"/>
    <lineage>
        <taxon>Eukaryota</taxon>
        <taxon>Viridiplantae</taxon>
        <taxon>Streptophyta</taxon>
        <taxon>Embryophyta</taxon>
        <taxon>Tracheophyta</taxon>
        <taxon>Spermatophyta</taxon>
        <taxon>Magnoliopsida</taxon>
        <taxon>Liliopsida</taxon>
        <taxon>Zingiberales</taxon>
        <taxon>Musaceae</taxon>
        <taxon>Musa</taxon>
    </lineage>
</organism>
<feature type="domain" description="Helicase C-terminal" evidence="9">
    <location>
        <begin position="413"/>
        <end position="578"/>
    </location>
</feature>
<keyword evidence="11" id="KW-1185">Reference proteome</keyword>
<dbReference type="InterPro" id="IPR014001">
    <property type="entry name" value="Helicase_ATP-bd"/>
</dbReference>
<dbReference type="SMART" id="SM00490">
    <property type="entry name" value="HELICc"/>
    <property type="match status" value="1"/>
</dbReference>
<evidence type="ECO:0000256" key="1">
    <source>
        <dbReference type="ARBA" id="ARBA00012552"/>
    </source>
</evidence>
<keyword evidence="3" id="KW-0378">Hydrolase</keyword>
<dbReference type="EC" id="3.6.4.13" evidence="1"/>
<dbReference type="GO" id="GO:0003724">
    <property type="term" value="F:RNA helicase activity"/>
    <property type="evidence" value="ECO:0007669"/>
    <property type="project" value="UniProtKB-EC"/>
</dbReference>
<dbReference type="OrthoDB" id="10256233at2759"/>
<evidence type="ECO:0000313" key="10">
    <source>
        <dbReference type="EMBL" id="URE31076.1"/>
    </source>
</evidence>
<accession>A0A9E7HB19</accession>
<dbReference type="AlphaFoldDB" id="A0A9E7HB19"/>
<dbReference type="GO" id="GO:0003723">
    <property type="term" value="F:RNA binding"/>
    <property type="evidence" value="ECO:0007669"/>
    <property type="project" value="UniProtKB-KW"/>
</dbReference>
<dbReference type="InterPro" id="IPR044742">
    <property type="entry name" value="DEAD/DEAH_RhlB"/>
</dbReference>
<keyword evidence="4 10" id="KW-0347">Helicase</keyword>
<feature type="domain" description="Helicase ATP-binding" evidence="8">
    <location>
        <begin position="119"/>
        <end position="385"/>
    </location>
</feature>
<evidence type="ECO:0000256" key="4">
    <source>
        <dbReference type="ARBA" id="ARBA00022806"/>
    </source>
</evidence>
<dbReference type="Pfam" id="PF00271">
    <property type="entry name" value="Helicase_C"/>
    <property type="match status" value="1"/>
</dbReference>
<proteinExistence type="predicted"/>
<dbReference type="GO" id="GO:0005524">
    <property type="term" value="F:ATP binding"/>
    <property type="evidence" value="ECO:0007669"/>
    <property type="project" value="UniProtKB-KW"/>
</dbReference>